<dbReference type="Pfam" id="PF24864">
    <property type="entry name" value="DUF7730"/>
    <property type="match status" value="1"/>
</dbReference>
<evidence type="ECO:0000259" key="1">
    <source>
        <dbReference type="Pfam" id="PF24864"/>
    </source>
</evidence>
<feature type="domain" description="DUF7730" evidence="1">
    <location>
        <begin position="4"/>
        <end position="138"/>
    </location>
</feature>
<dbReference type="AlphaFoldDB" id="A0A6A6ULX1"/>
<evidence type="ECO:0000313" key="3">
    <source>
        <dbReference type="Proteomes" id="UP000799302"/>
    </source>
</evidence>
<dbReference type="OrthoDB" id="3650687at2759"/>
<proteinExistence type="predicted"/>
<dbReference type="InterPro" id="IPR038883">
    <property type="entry name" value="AN11006-like"/>
</dbReference>
<protein>
    <recommendedName>
        <fullName evidence="1">DUF7730 domain-containing protein</fullName>
    </recommendedName>
</protein>
<dbReference type="Proteomes" id="UP000799302">
    <property type="component" value="Unassembled WGS sequence"/>
</dbReference>
<dbReference type="PANTHER" id="PTHR42085:SF2">
    <property type="entry name" value="F-BOX DOMAIN-CONTAINING PROTEIN"/>
    <property type="match status" value="1"/>
</dbReference>
<dbReference type="PANTHER" id="PTHR42085">
    <property type="entry name" value="F-BOX DOMAIN-CONTAINING PROTEIN"/>
    <property type="match status" value="1"/>
</dbReference>
<evidence type="ECO:0000313" key="2">
    <source>
        <dbReference type="EMBL" id="KAF2672501.1"/>
    </source>
</evidence>
<dbReference type="InterPro" id="IPR056632">
    <property type="entry name" value="DUF7730"/>
</dbReference>
<sequence>MSTFGFLRLPRELRDEMYRLALVSPKPLSIYNTTKYPSFCCCNTYLGSEFCPRFYGQDQKDVFTGHLHPALRQCQTKTSPRKKRACSLKLPLEASKEHPDYSPWYPNVALLSACRQLNSEAVPILYGENRFSFDERKLLVVEDNQYEYEFAVGPAYASATAICFDFLSSLAASTLPYIRKLSFYSLPRQWQHGRVFEFIARKTAVNDLELTFTAFRKHDNPWGLDVSTLPYSCEEN</sequence>
<reference evidence="2" key="1">
    <citation type="journal article" date="2020" name="Stud. Mycol.">
        <title>101 Dothideomycetes genomes: a test case for predicting lifestyles and emergence of pathogens.</title>
        <authorList>
            <person name="Haridas S."/>
            <person name="Albert R."/>
            <person name="Binder M."/>
            <person name="Bloem J."/>
            <person name="Labutti K."/>
            <person name="Salamov A."/>
            <person name="Andreopoulos B."/>
            <person name="Baker S."/>
            <person name="Barry K."/>
            <person name="Bills G."/>
            <person name="Bluhm B."/>
            <person name="Cannon C."/>
            <person name="Castanera R."/>
            <person name="Culley D."/>
            <person name="Daum C."/>
            <person name="Ezra D."/>
            <person name="Gonzalez J."/>
            <person name="Henrissat B."/>
            <person name="Kuo A."/>
            <person name="Liang C."/>
            <person name="Lipzen A."/>
            <person name="Lutzoni F."/>
            <person name="Magnuson J."/>
            <person name="Mondo S."/>
            <person name="Nolan M."/>
            <person name="Ohm R."/>
            <person name="Pangilinan J."/>
            <person name="Park H.-J."/>
            <person name="Ramirez L."/>
            <person name="Alfaro M."/>
            <person name="Sun H."/>
            <person name="Tritt A."/>
            <person name="Yoshinaga Y."/>
            <person name="Zwiers L.-H."/>
            <person name="Turgeon B."/>
            <person name="Goodwin S."/>
            <person name="Spatafora J."/>
            <person name="Crous P."/>
            <person name="Grigoriev I."/>
        </authorList>
    </citation>
    <scope>NUCLEOTIDE SEQUENCE</scope>
    <source>
        <strain evidence="2">CBS 115976</strain>
    </source>
</reference>
<accession>A0A6A6ULX1</accession>
<gene>
    <name evidence="2" type="ORF">BT63DRAFT_197817</name>
</gene>
<keyword evidence="3" id="KW-1185">Reference proteome</keyword>
<name>A0A6A6ULX1_9PEZI</name>
<dbReference type="EMBL" id="MU004232">
    <property type="protein sequence ID" value="KAF2672501.1"/>
    <property type="molecule type" value="Genomic_DNA"/>
</dbReference>
<organism evidence="2 3">
    <name type="scientific">Microthyrium microscopicum</name>
    <dbReference type="NCBI Taxonomy" id="703497"/>
    <lineage>
        <taxon>Eukaryota</taxon>
        <taxon>Fungi</taxon>
        <taxon>Dikarya</taxon>
        <taxon>Ascomycota</taxon>
        <taxon>Pezizomycotina</taxon>
        <taxon>Dothideomycetes</taxon>
        <taxon>Dothideomycetes incertae sedis</taxon>
        <taxon>Microthyriales</taxon>
        <taxon>Microthyriaceae</taxon>
        <taxon>Microthyrium</taxon>
    </lineage>
</organism>